<dbReference type="PIRSF" id="PIRSF017393">
    <property type="entry name" value="MTase_SAV2177"/>
    <property type="match status" value="1"/>
</dbReference>
<comment type="caution">
    <text evidence="1">The sequence shown here is derived from an EMBL/GenBank/DDBJ whole genome shotgun (WGS) entry which is preliminary data.</text>
</comment>
<gene>
    <name evidence="1" type="ORF">D7294_05535</name>
</gene>
<reference evidence="1 2" key="1">
    <citation type="journal article" date="2014" name="Int. J. Syst. Evol. Microbiol.">
        <title>Streptomyces hoynatensis sp. nov., isolated from deep marine sediment.</title>
        <authorList>
            <person name="Veyisoglu A."/>
            <person name="Sahin N."/>
        </authorList>
    </citation>
    <scope>NUCLEOTIDE SEQUENCE [LARGE SCALE GENOMIC DNA]</scope>
    <source>
        <strain evidence="1 2">KCTC 29097</strain>
    </source>
</reference>
<dbReference type="SUPFAM" id="SSF53335">
    <property type="entry name" value="S-adenosyl-L-methionine-dependent methyltransferases"/>
    <property type="match status" value="1"/>
</dbReference>
<keyword evidence="1" id="KW-0489">Methyltransferase</keyword>
<keyword evidence="1" id="KW-0808">Transferase</keyword>
<dbReference type="InterPro" id="IPR029063">
    <property type="entry name" value="SAM-dependent_MTases_sf"/>
</dbReference>
<name>A0A3A9ZF63_9ACTN</name>
<dbReference type="InterPro" id="IPR006764">
    <property type="entry name" value="SAM_dep_MeTrfase_SAV2177_type"/>
</dbReference>
<dbReference type="GO" id="GO:0032259">
    <property type="term" value="P:methylation"/>
    <property type="evidence" value="ECO:0007669"/>
    <property type="project" value="UniProtKB-KW"/>
</dbReference>
<dbReference type="OrthoDB" id="4134439at2"/>
<sequence length="262" mass="28670">MRDDLPGSDPHEPLAARIWTYWLGGTEHFPVDRRAADRFARTFPDIVELARVGRYFLGRVVRFLTVEAGVRQFLDIGPGLPTAGSTHLVAQRLTPGARVLYADNDPAVLAHARALLDEPGEGATHYVAADLRRPETILDAASATLDLDRPVGLLLMGVLAYVPEYEEARSLVKTLLDGLPQGSYLALRDGVDTHPGYVRAMHHHNAVAATPYHLRTPEQLAGYLDGLELVEPGVVPCPQWRPDPAPWPRPEVALLGAVGRKP</sequence>
<dbReference type="AlphaFoldDB" id="A0A3A9ZF63"/>
<evidence type="ECO:0000313" key="1">
    <source>
        <dbReference type="EMBL" id="RKN45897.1"/>
    </source>
</evidence>
<proteinExistence type="predicted"/>
<dbReference type="Proteomes" id="UP000272474">
    <property type="component" value="Unassembled WGS sequence"/>
</dbReference>
<evidence type="ECO:0000313" key="2">
    <source>
        <dbReference type="Proteomes" id="UP000272474"/>
    </source>
</evidence>
<dbReference type="Gene3D" id="3.40.50.150">
    <property type="entry name" value="Vaccinia Virus protein VP39"/>
    <property type="match status" value="1"/>
</dbReference>
<keyword evidence="2" id="KW-1185">Reference proteome</keyword>
<dbReference type="Pfam" id="PF04672">
    <property type="entry name" value="Methyltransf_19"/>
    <property type="match status" value="1"/>
</dbReference>
<dbReference type="EMBL" id="RBAL01000002">
    <property type="protein sequence ID" value="RKN45897.1"/>
    <property type="molecule type" value="Genomic_DNA"/>
</dbReference>
<dbReference type="RefSeq" id="WP_120676059.1">
    <property type="nucleotide sequence ID" value="NZ_RBAL01000002.1"/>
</dbReference>
<protein>
    <submittedName>
        <fullName evidence="1">SAM-dependent methyltransferase</fullName>
    </submittedName>
</protein>
<dbReference type="GO" id="GO:0008168">
    <property type="term" value="F:methyltransferase activity"/>
    <property type="evidence" value="ECO:0007669"/>
    <property type="project" value="UniProtKB-KW"/>
</dbReference>
<organism evidence="1 2">
    <name type="scientific">Streptomyces hoynatensis</name>
    <dbReference type="NCBI Taxonomy" id="1141874"/>
    <lineage>
        <taxon>Bacteria</taxon>
        <taxon>Bacillati</taxon>
        <taxon>Actinomycetota</taxon>
        <taxon>Actinomycetes</taxon>
        <taxon>Kitasatosporales</taxon>
        <taxon>Streptomycetaceae</taxon>
        <taxon>Streptomyces</taxon>
    </lineage>
</organism>
<accession>A0A3A9ZF63</accession>